<evidence type="ECO:0000313" key="2">
    <source>
        <dbReference type="EMBL" id="AAK39763.1"/>
    </source>
</evidence>
<proteinExistence type="predicted"/>
<dbReference type="EMBL" id="AF083031">
    <property type="protein sequence ID" value="AAK39763.1"/>
    <property type="molecule type" value="Genomic_DNA"/>
</dbReference>
<dbReference type="GeneID" id="857236"/>
<sequence>MIVNIYIYDNNISIFTKINHKNKFDTFLKFYYSLIAKLILSISIFKHLGVFNNLNLYSTNNKICSSLNKFISNYFQLVKLSSKNNSYPYFYLIYLEFLILFFTNLLIPKFKLLKKKKSENYNKSENISKNANNMTFNLKSYKKKNLYMIKREMNRLSLKVEIDIKILNEKVSYLITNQSICFEQIELNNSNVLKNLNKTRETLLKKFHKPSYQTFLIFWKIMSLTLIIILFL</sequence>
<gene>
    <name evidence="2" type="primary">orf232</name>
</gene>
<feature type="transmembrane region" description="Helical" evidence="1">
    <location>
        <begin position="89"/>
        <end position="107"/>
    </location>
</feature>
<dbReference type="Proteomes" id="UP000242167">
    <property type="component" value="Nucleomorph 3"/>
</dbReference>
<keyword evidence="1" id="KW-0812">Transmembrane</keyword>
<feature type="transmembrane region" description="Helical" evidence="1">
    <location>
        <begin position="212"/>
        <end position="231"/>
    </location>
</feature>
<name>Q98S16_GUITH</name>
<dbReference type="PIR" id="E90134">
    <property type="entry name" value="E90134"/>
</dbReference>
<evidence type="ECO:0000313" key="3">
    <source>
        <dbReference type="Proteomes" id="UP000242167"/>
    </source>
</evidence>
<organism evidence="2 3">
    <name type="scientific">Guillardia theta</name>
    <name type="common">Cryptophyte</name>
    <name type="synonym">Cryptomonas phi</name>
    <dbReference type="NCBI Taxonomy" id="55529"/>
    <lineage>
        <taxon>Eukaryota</taxon>
        <taxon>Cryptophyceae</taxon>
        <taxon>Pyrenomonadales</taxon>
        <taxon>Geminigeraceae</taxon>
        <taxon>Guillardia</taxon>
    </lineage>
</organism>
<reference evidence="2 3" key="1">
    <citation type="journal article" date="2001" name="Nature">
        <title>The highly reduced genome of an enslaved algal nucleus.</title>
        <authorList>
            <person name="Douglas S."/>
            <person name="Zauner S."/>
            <person name="Fraunholz M."/>
            <person name="Beaton M."/>
            <person name="Penny S."/>
            <person name="Deng L."/>
            <person name="Wu X."/>
            <person name="Reith M."/>
            <person name="Cavalier-Smith T."/>
            <person name="Maier U."/>
        </authorList>
    </citation>
    <scope>NUCLEOTIDE SEQUENCE [LARGE SCALE GENOMIC DNA]</scope>
</reference>
<keyword evidence="1" id="KW-0472">Membrane</keyword>
<geneLocation type="nucleomorph" evidence="2"/>
<keyword evidence="1" id="KW-1133">Transmembrane helix</keyword>
<feature type="transmembrane region" description="Helical" evidence="1">
    <location>
        <begin position="30"/>
        <end position="48"/>
    </location>
</feature>
<evidence type="ECO:0000256" key="1">
    <source>
        <dbReference type="SAM" id="Phobius"/>
    </source>
</evidence>
<protein>
    <submittedName>
        <fullName evidence="2">Uncharacterized protein</fullName>
    </submittedName>
</protein>
<dbReference type="RefSeq" id="XP_001713454.1">
    <property type="nucleotide sequence ID" value="XM_001713402.1"/>
</dbReference>
<dbReference type="AlphaFoldDB" id="Q98S16"/>
<keyword evidence="2" id="KW-0542">Nucleomorph</keyword>
<accession>Q98S16</accession>